<keyword evidence="4" id="KW-1185">Reference proteome</keyword>
<dbReference type="Proteomes" id="UP000245712">
    <property type="component" value="Unassembled WGS sequence"/>
</dbReference>
<organism evidence="3 4">
    <name type="scientific">Paraburkholderia unamae</name>
    <dbReference type="NCBI Taxonomy" id="219649"/>
    <lineage>
        <taxon>Bacteria</taxon>
        <taxon>Pseudomonadati</taxon>
        <taxon>Pseudomonadota</taxon>
        <taxon>Betaproteobacteria</taxon>
        <taxon>Burkholderiales</taxon>
        <taxon>Burkholderiaceae</taxon>
        <taxon>Paraburkholderia</taxon>
    </lineage>
</organism>
<evidence type="ECO:0000256" key="2">
    <source>
        <dbReference type="SAM" id="Phobius"/>
    </source>
</evidence>
<feature type="transmembrane region" description="Helical" evidence="2">
    <location>
        <begin position="7"/>
        <end position="26"/>
    </location>
</feature>
<feature type="compositionally biased region" description="Low complexity" evidence="1">
    <location>
        <begin position="91"/>
        <end position="103"/>
    </location>
</feature>
<feature type="region of interest" description="Disordered" evidence="1">
    <location>
        <begin position="90"/>
        <end position="119"/>
    </location>
</feature>
<name>A0ABX5KVG2_9BURK</name>
<evidence type="ECO:0000256" key="1">
    <source>
        <dbReference type="SAM" id="MobiDB-lite"/>
    </source>
</evidence>
<comment type="caution">
    <text evidence="3">The sequence shown here is derived from an EMBL/GenBank/DDBJ whole genome shotgun (WGS) entry which is preliminary data.</text>
</comment>
<keyword evidence="2" id="KW-1133">Transmembrane helix</keyword>
<reference evidence="3 4" key="1">
    <citation type="submission" date="2018-05" db="EMBL/GenBank/DDBJ databases">
        <title>Genomic Encyclopedia of Type Strains, Phase IV (KMG-V): Genome sequencing to study the core and pangenomes of soil and plant-associated prokaryotes.</title>
        <authorList>
            <person name="Whitman W."/>
        </authorList>
    </citation>
    <scope>NUCLEOTIDE SEQUENCE [LARGE SCALE GENOMIC DNA]</scope>
    <source>
        <strain evidence="3 4">SCZa-39</strain>
    </source>
</reference>
<keyword evidence="2" id="KW-0472">Membrane</keyword>
<protein>
    <submittedName>
        <fullName evidence="3">Uncharacterized protein</fullName>
    </submittedName>
</protein>
<keyword evidence="2" id="KW-0812">Transmembrane</keyword>
<dbReference type="EMBL" id="QEOB01000002">
    <property type="protein sequence ID" value="PVX86491.1"/>
    <property type="molecule type" value="Genomic_DNA"/>
</dbReference>
<proteinExistence type="predicted"/>
<dbReference type="RefSeq" id="WP_116609897.1">
    <property type="nucleotide sequence ID" value="NZ_QEOB01000002.1"/>
</dbReference>
<evidence type="ECO:0000313" key="3">
    <source>
        <dbReference type="EMBL" id="PVX86491.1"/>
    </source>
</evidence>
<evidence type="ECO:0000313" key="4">
    <source>
        <dbReference type="Proteomes" id="UP000245712"/>
    </source>
</evidence>
<sequence length="119" mass="12070">MSIRLKIIVAALAAVFVLLLMVLWAVFVYNGRTAIDPFINQIGALITIAVGLIAAFFGHQSAAGGSTVLPAQFATIEASQPLTAPLPRTLVDPSADPAVAAAPAPSPVPQPAAGASTLQ</sequence>
<gene>
    <name evidence="3" type="ORF">C7402_102327</name>
</gene>
<accession>A0ABX5KVG2</accession>
<feature type="transmembrane region" description="Helical" evidence="2">
    <location>
        <begin position="38"/>
        <end position="57"/>
    </location>
</feature>